<keyword evidence="2" id="KW-1185">Reference proteome</keyword>
<accession>A0A1M5H9U1</accession>
<protein>
    <submittedName>
        <fullName evidence="1">Uncharacterized protein</fullName>
    </submittedName>
</protein>
<gene>
    <name evidence="1" type="ORF">SAMN05216361_1365</name>
</gene>
<organism evidence="1 2">
    <name type="scientific">Marisediminitalea aggregata</name>
    <dbReference type="NCBI Taxonomy" id="634436"/>
    <lineage>
        <taxon>Bacteria</taxon>
        <taxon>Pseudomonadati</taxon>
        <taxon>Pseudomonadota</taxon>
        <taxon>Gammaproteobacteria</taxon>
        <taxon>Alteromonadales</taxon>
        <taxon>Alteromonadaceae</taxon>
        <taxon>Marisediminitalea</taxon>
    </lineage>
</organism>
<reference evidence="2" key="1">
    <citation type="submission" date="2016-11" db="EMBL/GenBank/DDBJ databases">
        <authorList>
            <person name="Varghese N."/>
            <person name="Submissions S."/>
        </authorList>
    </citation>
    <scope>NUCLEOTIDE SEQUENCE [LARGE SCALE GENOMIC DNA]</scope>
    <source>
        <strain evidence="2">CGMCC 1.8995</strain>
    </source>
</reference>
<sequence length="399" mass="44977">MSTLEYDLLTPTALADFLYSYGWQVIKTFDNGVQVWSSRSTNKKVWIPTDSTFEDYEEAIEELIQLLSVEEHITTEEVILRLKQAYLTKDLLQLRVDASDIKSGNISFNDGVSIFNSLKNIVLGAIAELSKSLPGLKSKYLFDTDLGQTAEGSYIVNAYLPLLSDTNSNEHQLALKHLEGNGTIGRLVNKALIKRLVTLKKIIDQYTDSNSNSLIQKLLTIGYTKQECDAVASLFGEVGNRDWQIKIHWSQTQKESPEQVSYVEFNKDDASKVRKIAAKLQSTDYLEDVVIYARVVGLKRDHTLEIPTGVVTLKAEFADNEKQITSEMDDVSYSIANEAHKTKKYVCIEGDLIKAKIGKSTKFFMPKVIEIKIVEEELEFSNVNPQLISLSKPDKNKDD</sequence>
<dbReference type="AlphaFoldDB" id="A0A1M5H9U1"/>
<proteinExistence type="predicted"/>
<dbReference type="Proteomes" id="UP000184520">
    <property type="component" value="Unassembled WGS sequence"/>
</dbReference>
<dbReference type="EMBL" id="FQWD01000002">
    <property type="protein sequence ID" value="SHG12502.1"/>
    <property type="molecule type" value="Genomic_DNA"/>
</dbReference>
<dbReference type="OrthoDB" id="7839994at2"/>
<name>A0A1M5H9U1_9ALTE</name>
<evidence type="ECO:0000313" key="1">
    <source>
        <dbReference type="EMBL" id="SHG12502.1"/>
    </source>
</evidence>
<evidence type="ECO:0000313" key="2">
    <source>
        <dbReference type="Proteomes" id="UP000184520"/>
    </source>
</evidence>
<dbReference type="RefSeq" id="WP_073319801.1">
    <property type="nucleotide sequence ID" value="NZ_FQWD01000002.1"/>
</dbReference>